<feature type="compositionally biased region" description="Low complexity" evidence="1">
    <location>
        <begin position="424"/>
        <end position="433"/>
    </location>
</feature>
<dbReference type="InterPro" id="IPR053198">
    <property type="entry name" value="Gynoecium_Dev_Regulator"/>
</dbReference>
<dbReference type="FunCoup" id="V4UL23">
    <property type="interactions" value="26"/>
</dbReference>
<dbReference type="Pfam" id="PF00564">
    <property type="entry name" value="PB1"/>
    <property type="match status" value="1"/>
</dbReference>
<keyword evidence="4" id="KW-1185">Reference proteome</keyword>
<dbReference type="PANTHER" id="PTHR31066:SF68">
    <property type="entry name" value="SERINE_THREONINE-PROTEIN KINASE YAKA-RELATED"/>
    <property type="match status" value="1"/>
</dbReference>
<protein>
    <recommendedName>
        <fullName evidence="2">PB1 domain-containing protein</fullName>
    </recommendedName>
</protein>
<feature type="compositionally biased region" description="Polar residues" evidence="1">
    <location>
        <begin position="394"/>
        <end position="423"/>
    </location>
</feature>
<organism evidence="3 4">
    <name type="scientific">Citrus clementina</name>
    <name type="common">Clementine</name>
    <name type="synonym">Citrus deliciosa x Citrus sinensis</name>
    <dbReference type="NCBI Taxonomy" id="85681"/>
    <lineage>
        <taxon>Eukaryota</taxon>
        <taxon>Viridiplantae</taxon>
        <taxon>Streptophyta</taxon>
        <taxon>Embryophyta</taxon>
        <taxon>Tracheophyta</taxon>
        <taxon>Spermatophyta</taxon>
        <taxon>Magnoliopsida</taxon>
        <taxon>eudicotyledons</taxon>
        <taxon>Gunneridae</taxon>
        <taxon>Pentapetalae</taxon>
        <taxon>rosids</taxon>
        <taxon>malvids</taxon>
        <taxon>Sapindales</taxon>
        <taxon>Rutaceae</taxon>
        <taxon>Aurantioideae</taxon>
        <taxon>Citrus</taxon>
    </lineage>
</organism>
<feature type="compositionally biased region" description="Low complexity" evidence="1">
    <location>
        <begin position="248"/>
        <end position="261"/>
    </location>
</feature>
<feature type="region of interest" description="Disordered" evidence="1">
    <location>
        <begin position="324"/>
        <end position="355"/>
    </location>
</feature>
<dbReference type="SUPFAM" id="SSF54277">
    <property type="entry name" value="CAD &amp; PB1 domains"/>
    <property type="match status" value="1"/>
</dbReference>
<dbReference type="Proteomes" id="UP000030687">
    <property type="component" value="Unassembled WGS sequence"/>
</dbReference>
<feature type="domain" description="PB1" evidence="2">
    <location>
        <begin position="75"/>
        <end position="157"/>
    </location>
</feature>
<reference evidence="3 4" key="1">
    <citation type="submission" date="2013-10" db="EMBL/GenBank/DDBJ databases">
        <authorList>
            <consortium name="International Citrus Genome Consortium"/>
            <person name="Jenkins J."/>
            <person name="Schmutz J."/>
            <person name="Prochnik S."/>
            <person name="Rokhsar D."/>
            <person name="Gmitter F."/>
            <person name="Ollitrault P."/>
            <person name="Machado M."/>
            <person name="Talon M."/>
            <person name="Wincker P."/>
            <person name="Jaillon O."/>
            <person name="Morgante M."/>
        </authorList>
    </citation>
    <scope>NUCLEOTIDE SEQUENCE</scope>
    <source>
        <strain evidence="4">cv. Clemenules</strain>
    </source>
</reference>
<dbReference type="PANTHER" id="PTHR31066">
    <property type="entry name" value="OS05G0427100 PROTEIN-RELATED"/>
    <property type="match status" value="1"/>
</dbReference>
<dbReference type="SMART" id="SM00666">
    <property type="entry name" value="PB1"/>
    <property type="match status" value="1"/>
</dbReference>
<evidence type="ECO:0000259" key="2">
    <source>
        <dbReference type="SMART" id="SM00666"/>
    </source>
</evidence>
<sequence>MDPPPLPSLSTAPTTTATVAAPGPTSTYLTYPDSVESSPRSRNANTYDDNNPLPEVPGAKLRLMCSYGGHIIPRPHDKSLCYVSGETRLSLCSRLSRSLVNGRSFTLKYQLPNEDLDSLVSITTDEDLENMIEEYDHLMATSASALQTSSRIRLFLFINMPQTAASMGSFLDDAKSETWFVVLSIFSQHVDALNGSGLLPRGHSDTTMECLLNLDSENDLEGAQPEADHDHNKQVQCSLPDSPLVENSSSFGSSSSSPSMSNLPPIRVRAEDQRNGAIEEQFAQMSFAHSGLRKQQQQEEGGVVFSGAPPLMPTAVATALPPMPVALPTENTSRVLSDDERSDHGVPAGRLRKPPLPLQTVQYRACAAYNVPSPDSVASYQQDQDGGASGENRGPNSPTTGSNIPIPSPQTPDSGYVSSAQMDQQQQQQPQQQHYVHASMHYIPHQATTPVPISSYYPVYASPQQQILHHRPIDQQYPVYVMSPAQTQAPYASMQPNIAEANNVAASSRALTAVYKEGTPPIYPPKTATQPKPEMQQQYLGYSQIPANQIQQQFVGYSQMQHPSHSIAVASAAIANYGYEYANPVSHEQVYYTEHQASPLPSHYQTMTAAAAVAALADASKQLPVDSSNHQIRITPSQPL</sequence>
<feature type="region of interest" description="Disordered" evidence="1">
    <location>
        <begin position="1"/>
        <end position="53"/>
    </location>
</feature>
<feature type="compositionally biased region" description="Polar residues" evidence="1">
    <location>
        <begin position="35"/>
        <end position="49"/>
    </location>
</feature>
<evidence type="ECO:0000256" key="1">
    <source>
        <dbReference type="SAM" id="MobiDB-lite"/>
    </source>
</evidence>
<dbReference type="STRING" id="85681.V4UL23"/>
<evidence type="ECO:0000313" key="4">
    <source>
        <dbReference type="Proteomes" id="UP000030687"/>
    </source>
</evidence>
<dbReference type="EMBL" id="KI535697">
    <property type="protein sequence ID" value="ESR64955.1"/>
    <property type="molecule type" value="Genomic_DNA"/>
</dbReference>
<dbReference type="eggNOG" id="ENOG502QWCC">
    <property type="taxonomic scope" value="Eukaryota"/>
</dbReference>
<dbReference type="CDD" id="cd06410">
    <property type="entry name" value="PB1_UP2"/>
    <property type="match status" value="1"/>
</dbReference>
<feature type="region of interest" description="Disordered" evidence="1">
    <location>
        <begin position="374"/>
        <end position="435"/>
    </location>
</feature>
<dbReference type="KEGG" id="cic:CICLE_v10010444mg"/>
<evidence type="ECO:0000313" key="3">
    <source>
        <dbReference type="EMBL" id="ESR64955.1"/>
    </source>
</evidence>
<dbReference type="AlphaFoldDB" id="V4UL23"/>
<dbReference type="OMA" id="DSPMVDT"/>
<gene>
    <name evidence="3" type="ORF">CICLE_v10010444mg</name>
</gene>
<name>V4UL23_CITCL</name>
<dbReference type="InParanoid" id="V4UL23"/>
<dbReference type="InterPro" id="IPR000270">
    <property type="entry name" value="PB1_dom"/>
</dbReference>
<proteinExistence type="predicted"/>
<dbReference type="Gramene" id="ESR64955">
    <property type="protein sequence ID" value="ESR64955"/>
    <property type="gene ID" value="CICLE_v10010444mg"/>
</dbReference>
<feature type="region of interest" description="Disordered" evidence="1">
    <location>
        <begin position="220"/>
        <end position="264"/>
    </location>
</feature>
<accession>V4UL23</accession>
<feature type="compositionally biased region" description="Low complexity" evidence="1">
    <location>
        <begin position="8"/>
        <end position="27"/>
    </location>
</feature>